<dbReference type="PANTHER" id="PTHR35983">
    <property type="entry name" value="UPF0166 PROTEIN TM_0021"/>
    <property type="match status" value="1"/>
</dbReference>
<dbReference type="PANTHER" id="PTHR35983:SF1">
    <property type="entry name" value="UPF0166 PROTEIN TM_0021"/>
    <property type="match status" value="1"/>
</dbReference>
<dbReference type="HOGENOM" id="CLU_146749_0_1_7"/>
<protein>
    <submittedName>
        <fullName evidence="2">Uncharacterized protein</fullName>
    </submittedName>
</protein>
<keyword evidence="3" id="KW-1185">Reference proteome</keyword>
<organism evidence="2 3">
    <name type="scientific">Geoalkalibacter subterraneus</name>
    <dbReference type="NCBI Taxonomy" id="483547"/>
    <lineage>
        <taxon>Bacteria</taxon>
        <taxon>Pseudomonadati</taxon>
        <taxon>Thermodesulfobacteriota</taxon>
        <taxon>Desulfuromonadia</taxon>
        <taxon>Desulfuromonadales</taxon>
        <taxon>Geoalkalibacteraceae</taxon>
        <taxon>Geoalkalibacter</taxon>
    </lineage>
</organism>
<dbReference type="Proteomes" id="UP000035036">
    <property type="component" value="Chromosome"/>
</dbReference>
<dbReference type="Pfam" id="PF02641">
    <property type="entry name" value="DUF190"/>
    <property type="match status" value="1"/>
</dbReference>
<evidence type="ECO:0000313" key="2">
    <source>
        <dbReference type="EMBL" id="AJF05897.1"/>
    </source>
</evidence>
<dbReference type="RefSeq" id="WP_040199304.1">
    <property type="nucleotide sequence ID" value="NZ_CP010311.1"/>
</dbReference>
<dbReference type="InterPro" id="IPR015867">
    <property type="entry name" value="N-reg_PII/ATP_PRibTrfase_C"/>
</dbReference>
<dbReference type="OrthoDB" id="9795599at2"/>
<name>A0A0B5FCJ0_9BACT</name>
<comment type="similarity">
    <text evidence="1">Belongs to the UPF0166 family.</text>
</comment>
<dbReference type="EMBL" id="CP010311">
    <property type="protein sequence ID" value="AJF05897.1"/>
    <property type="molecule type" value="Genomic_DNA"/>
</dbReference>
<dbReference type="InterPro" id="IPR011322">
    <property type="entry name" value="N-reg_PII-like_a/b"/>
</dbReference>
<proteinExistence type="inferred from homology"/>
<sequence>MKLEGEQTLMRIFVGESDRWQRKPLYEAIVEMLKSEGFAGATVLKGVMGFGAGSVVHSDRLLRLSSDLPVVIEVVESAEMIENVLDRLDEMVSGGMITLEKARVIRYRPEEKK</sequence>
<dbReference type="SUPFAM" id="SSF54913">
    <property type="entry name" value="GlnB-like"/>
    <property type="match status" value="1"/>
</dbReference>
<evidence type="ECO:0000256" key="1">
    <source>
        <dbReference type="ARBA" id="ARBA00010554"/>
    </source>
</evidence>
<dbReference type="STRING" id="483547.GSUB_04020"/>
<dbReference type="AlphaFoldDB" id="A0A0B5FCJ0"/>
<dbReference type="InterPro" id="IPR003793">
    <property type="entry name" value="UPF0166"/>
</dbReference>
<gene>
    <name evidence="2" type="ORF">GSUB_04020</name>
</gene>
<dbReference type="KEGG" id="gsb:GSUB_04020"/>
<evidence type="ECO:0000313" key="3">
    <source>
        <dbReference type="Proteomes" id="UP000035036"/>
    </source>
</evidence>
<reference evidence="2 3" key="1">
    <citation type="journal article" date="2015" name="Genome Announc.">
        <title>Genomes of Geoalkalibacter ferrihydriticus Z-0531T and Geoalkalibacter subterraneus Red1T, Two Haloalkaliphilic Metal-Reducing Deltaproteobacteria.</title>
        <authorList>
            <person name="Badalamenti J.P."/>
            <person name="Krajmalnik-Brown R."/>
            <person name="Torres C.I."/>
            <person name="Bond D.R."/>
        </authorList>
    </citation>
    <scope>NUCLEOTIDE SEQUENCE [LARGE SCALE GENOMIC DNA]</scope>
    <source>
        <strain evidence="2 3">Red1</strain>
    </source>
</reference>
<accession>A0A0B5FCJ0</accession>
<dbReference type="Gene3D" id="3.30.70.120">
    <property type="match status" value="1"/>
</dbReference>